<comment type="caution">
    <text evidence="2">The sequence shown here is derived from an EMBL/GenBank/DDBJ whole genome shotgun (WGS) entry which is preliminary data.</text>
</comment>
<feature type="compositionally biased region" description="Basic residues" evidence="1">
    <location>
        <begin position="1"/>
        <end position="13"/>
    </location>
</feature>
<evidence type="ECO:0000313" key="2">
    <source>
        <dbReference type="EMBL" id="KAA6374992.1"/>
    </source>
</evidence>
<gene>
    <name evidence="2" type="ORF">EZS28_029480</name>
</gene>
<reference evidence="2 3" key="1">
    <citation type="submission" date="2019-03" db="EMBL/GenBank/DDBJ databases">
        <title>Single cell metagenomics reveals metabolic interactions within the superorganism composed of flagellate Streblomastix strix and complex community of Bacteroidetes bacteria on its surface.</title>
        <authorList>
            <person name="Treitli S.C."/>
            <person name="Kolisko M."/>
            <person name="Husnik F."/>
            <person name="Keeling P."/>
            <person name="Hampl V."/>
        </authorList>
    </citation>
    <scope>NUCLEOTIDE SEQUENCE [LARGE SCALE GENOMIC DNA]</scope>
    <source>
        <strain evidence="2">ST1C</strain>
    </source>
</reference>
<sequence>RARVPSAMKKSRRKGEMESTSTSKSSKIKDIGSLIKIMQPKQGGNRGANAALQNSTVATVTLSGPNYNRMSAMRVRLELIPQKQLGELITVVEVQGESSMTSRQITIKENIFTKYCSRGFVSGSRMQRELVAINMEIDVAEIGLKSTVSLEGRVTQPSASIDRSLIEFGECFINDRLDARVNLKNRTEDLAITYKIGNVAFFSAKSSEGKLQKDQSVEIIATYRPTSLGENLIPKKLLEEARRGVTVAAPQDFTKLHTNPREVRKVESDCKEDIKKKFDETGEKEEDEKSESENEQDSNNLTSKSHSSQLRMDGATISGGKQGQIELEQRKKLWEQYRSNATGRSEKDKEKLVEQEIEIC</sequence>
<organism evidence="2 3">
    <name type="scientific">Streblomastix strix</name>
    <dbReference type="NCBI Taxonomy" id="222440"/>
    <lineage>
        <taxon>Eukaryota</taxon>
        <taxon>Metamonada</taxon>
        <taxon>Preaxostyla</taxon>
        <taxon>Oxymonadida</taxon>
        <taxon>Streblomastigidae</taxon>
        <taxon>Streblomastix</taxon>
    </lineage>
</organism>
<dbReference type="AlphaFoldDB" id="A0A5J4UY14"/>
<accession>A0A5J4UY14</accession>
<feature type="non-terminal residue" evidence="2">
    <location>
        <position position="1"/>
    </location>
</feature>
<evidence type="ECO:0000313" key="3">
    <source>
        <dbReference type="Proteomes" id="UP000324800"/>
    </source>
</evidence>
<feature type="compositionally biased region" description="Basic and acidic residues" evidence="1">
    <location>
        <begin position="344"/>
        <end position="354"/>
    </location>
</feature>
<feature type="region of interest" description="Disordered" evidence="1">
    <location>
        <begin position="337"/>
        <end position="360"/>
    </location>
</feature>
<dbReference type="GO" id="GO:0060271">
    <property type="term" value="P:cilium assembly"/>
    <property type="evidence" value="ECO:0007669"/>
    <property type="project" value="TreeGrafter"/>
</dbReference>
<feature type="compositionally biased region" description="Acidic residues" evidence="1">
    <location>
        <begin position="282"/>
        <end position="296"/>
    </location>
</feature>
<name>A0A5J4UY14_9EUKA</name>
<dbReference type="GO" id="GO:0005929">
    <property type="term" value="C:cilium"/>
    <property type="evidence" value="ECO:0007669"/>
    <property type="project" value="TreeGrafter"/>
</dbReference>
<dbReference type="PANTHER" id="PTHR45912:SF3">
    <property type="entry name" value="CILIA- AND FLAGELLA-ASSOCIATED PROTEIN 47"/>
    <property type="match status" value="1"/>
</dbReference>
<dbReference type="Proteomes" id="UP000324800">
    <property type="component" value="Unassembled WGS sequence"/>
</dbReference>
<protein>
    <submittedName>
        <fullName evidence="2">Uncharacterized protein</fullName>
    </submittedName>
</protein>
<feature type="region of interest" description="Disordered" evidence="1">
    <location>
        <begin position="1"/>
        <end position="27"/>
    </location>
</feature>
<dbReference type="Gene3D" id="2.60.40.10">
    <property type="entry name" value="Immunoglobulins"/>
    <property type="match status" value="1"/>
</dbReference>
<feature type="compositionally biased region" description="Polar residues" evidence="1">
    <location>
        <begin position="301"/>
        <end position="310"/>
    </location>
</feature>
<evidence type="ECO:0000256" key="1">
    <source>
        <dbReference type="SAM" id="MobiDB-lite"/>
    </source>
</evidence>
<feature type="region of interest" description="Disordered" evidence="1">
    <location>
        <begin position="277"/>
        <end position="324"/>
    </location>
</feature>
<dbReference type="InterPro" id="IPR013783">
    <property type="entry name" value="Ig-like_fold"/>
</dbReference>
<dbReference type="PANTHER" id="PTHR45912">
    <property type="entry name" value="CILIA- AND FLAGELLA-ASSOCIATED PROTEIN 47"/>
    <property type="match status" value="1"/>
</dbReference>
<proteinExistence type="predicted"/>
<dbReference type="EMBL" id="SNRW01011558">
    <property type="protein sequence ID" value="KAA6374992.1"/>
    <property type="molecule type" value="Genomic_DNA"/>
</dbReference>